<keyword evidence="1" id="KW-0805">Transcription regulation</keyword>
<dbReference type="Pfam" id="PF09339">
    <property type="entry name" value="HTH_IclR"/>
    <property type="match status" value="1"/>
</dbReference>
<evidence type="ECO:0000256" key="3">
    <source>
        <dbReference type="ARBA" id="ARBA00023163"/>
    </source>
</evidence>
<dbReference type="GO" id="GO:0045892">
    <property type="term" value="P:negative regulation of DNA-templated transcription"/>
    <property type="evidence" value="ECO:0007669"/>
    <property type="project" value="TreeGrafter"/>
</dbReference>
<evidence type="ECO:0000313" key="6">
    <source>
        <dbReference type="EMBL" id="QEY63067.1"/>
    </source>
</evidence>
<dbReference type="Pfam" id="PF01614">
    <property type="entry name" value="IclR_C"/>
    <property type="match status" value="1"/>
</dbReference>
<dbReference type="SUPFAM" id="SSF46785">
    <property type="entry name" value="Winged helix' DNA-binding domain"/>
    <property type="match status" value="1"/>
</dbReference>
<keyword evidence="7" id="KW-1185">Reference proteome</keyword>
<organism evidence="6 7">
    <name type="scientific">Metapseudomonas lalkuanensis</name>
    <dbReference type="NCBI Taxonomy" id="2604832"/>
    <lineage>
        <taxon>Bacteria</taxon>
        <taxon>Pseudomonadati</taxon>
        <taxon>Pseudomonadota</taxon>
        <taxon>Gammaproteobacteria</taxon>
        <taxon>Pseudomonadales</taxon>
        <taxon>Pseudomonadaceae</taxon>
        <taxon>Metapseudomonas</taxon>
    </lineage>
</organism>
<evidence type="ECO:0000259" key="5">
    <source>
        <dbReference type="PROSITE" id="PS51078"/>
    </source>
</evidence>
<feature type="domain" description="HTH iclR-type" evidence="4">
    <location>
        <begin position="12"/>
        <end position="73"/>
    </location>
</feature>
<reference evidence="6 7" key="1">
    <citation type="submission" date="2019-08" db="EMBL/GenBank/DDBJ databases">
        <title>Whole-genome Sequencing of e-waste polymer degrading bacterium Pseudomonas sp. strain PE08.</title>
        <authorList>
            <person name="Kirdat K."/>
            <person name="Debbarma P."/>
            <person name="Narawade N."/>
            <person name="Suyal D."/>
            <person name="Thorat V."/>
            <person name="Shouche Y."/>
            <person name="Goel R."/>
            <person name="Yadav A."/>
        </authorList>
    </citation>
    <scope>NUCLEOTIDE SEQUENCE [LARGE SCALE GENOMIC DNA]</scope>
    <source>
        <strain evidence="6 7">PE08</strain>
    </source>
</reference>
<evidence type="ECO:0000256" key="1">
    <source>
        <dbReference type="ARBA" id="ARBA00023015"/>
    </source>
</evidence>
<dbReference type="AlphaFoldDB" id="A0A5J6QL02"/>
<evidence type="ECO:0000259" key="4">
    <source>
        <dbReference type="PROSITE" id="PS51077"/>
    </source>
</evidence>
<dbReference type="PROSITE" id="PS51078">
    <property type="entry name" value="ICLR_ED"/>
    <property type="match status" value="1"/>
</dbReference>
<dbReference type="PANTHER" id="PTHR30136:SF23">
    <property type="entry name" value="DNA-BINDING TRANSCRIPTIONAL ACTIVATOR MHPR"/>
    <property type="match status" value="1"/>
</dbReference>
<dbReference type="InterPro" id="IPR050707">
    <property type="entry name" value="HTH_MetabolicPath_Reg"/>
</dbReference>
<feature type="domain" description="IclR-ED" evidence="5">
    <location>
        <begin position="74"/>
        <end position="263"/>
    </location>
</feature>
<dbReference type="EMBL" id="CP043311">
    <property type="protein sequence ID" value="QEY63067.1"/>
    <property type="molecule type" value="Genomic_DNA"/>
</dbReference>
<dbReference type="SUPFAM" id="SSF55781">
    <property type="entry name" value="GAF domain-like"/>
    <property type="match status" value="1"/>
</dbReference>
<dbReference type="InterPro" id="IPR036388">
    <property type="entry name" value="WH-like_DNA-bd_sf"/>
</dbReference>
<dbReference type="SMART" id="SM00346">
    <property type="entry name" value="HTH_ICLR"/>
    <property type="match status" value="1"/>
</dbReference>
<dbReference type="InterPro" id="IPR005471">
    <property type="entry name" value="Tscrpt_reg_IclR_N"/>
</dbReference>
<dbReference type="InterPro" id="IPR014757">
    <property type="entry name" value="Tscrpt_reg_IclR_C"/>
</dbReference>
<dbReference type="Gene3D" id="3.30.450.40">
    <property type="match status" value="1"/>
</dbReference>
<keyword evidence="3" id="KW-0804">Transcription</keyword>
<evidence type="ECO:0000313" key="7">
    <source>
        <dbReference type="Proteomes" id="UP000327179"/>
    </source>
</evidence>
<dbReference type="InterPro" id="IPR029016">
    <property type="entry name" value="GAF-like_dom_sf"/>
</dbReference>
<dbReference type="PROSITE" id="PS51077">
    <property type="entry name" value="HTH_ICLR"/>
    <property type="match status" value="1"/>
</dbReference>
<dbReference type="PANTHER" id="PTHR30136">
    <property type="entry name" value="HELIX-TURN-HELIX TRANSCRIPTIONAL REGULATOR, ICLR FAMILY"/>
    <property type="match status" value="1"/>
</dbReference>
<evidence type="ECO:0000256" key="2">
    <source>
        <dbReference type="ARBA" id="ARBA00023125"/>
    </source>
</evidence>
<dbReference type="KEGG" id="plal:FXN65_13705"/>
<dbReference type="Gene3D" id="1.10.10.10">
    <property type="entry name" value="Winged helix-like DNA-binding domain superfamily/Winged helix DNA-binding domain"/>
    <property type="match status" value="1"/>
</dbReference>
<name>A0A5J6QL02_9GAMM</name>
<proteinExistence type="predicted"/>
<dbReference type="RefSeq" id="WP_151133719.1">
    <property type="nucleotide sequence ID" value="NZ_CP043311.1"/>
</dbReference>
<dbReference type="GO" id="GO:0003700">
    <property type="term" value="F:DNA-binding transcription factor activity"/>
    <property type="evidence" value="ECO:0007669"/>
    <property type="project" value="TreeGrafter"/>
</dbReference>
<accession>A0A5J6QL02</accession>
<dbReference type="InterPro" id="IPR036390">
    <property type="entry name" value="WH_DNA-bd_sf"/>
</dbReference>
<dbReference type="GO" id="GO:0003677">
    <property type="term" value="F:DNA binding"/>
    <property type="evidence" value="ECO:0007669"/>
    <property type="project" value="UniProtKB-KW"/>
</dbReference>
<keyword evidence="2" id="KW-0238">DNA-binding</keyword>
<gene>
    <name evidence="6" type="ORF">FXN65_13705</name>
</gene>
<protein>
    <submittedName>
        <fullName evidence="6">Helix-turn-helix domain-containing protein</fullName>
    </submittedName>
</protein>
<dbReference type="Proteomes" id="UP000327179">
    <property type="component" value="Chromosome"/>
</dbReference>
<sequence length="267" mass="29563">MNNTSKPSFKPVEAVARALKVLRVVNEEKQASVAAIHKQTGLDKATIVRMLETLNHEGYVTKDPERAVYSVTARTLLLSQGYDKSRWIAGIAEPTLARFRNTIGWPSDIALFDFDAMVVVQTSRGSGPLSFNRQPGFRSPMLVTSIGLAYLAFCPDEEREQIIERLAATPGDWNRLAHEPARLAKLLDQVRKDGFAMMSDEYSSSVFASNVWAIGVSVMHEGKLFGTMNVMLLKSAVSLAYARKNLLIPLQEAAAEIARNLAESQRH</sequence>